<comment type="catalytic activity">
    <reaction evidence="1 12">
        <text>(6R)-5,10-methylene-5,6,7,8-tetrahydrofolate + glycine + H2O = (6S)-5,6,7,8-tetrahydrofolate + L-serine</text>
        <dbReference type="Rhea" id="RHEA:15481"/>
        <dbReference type="ChEBI" id="CHEBI:15377"/>
        <dbReference type="ChEBI" id="CHEBI:15636"/>
        <dbReference type="ChEBI" id="CHEBI:33384"/>
        <dbReference type="ChEBI" id="CHEBI:57305"/>
        <dbReference type="ChEBI" id="CHEBI:57453"/>
        <dbReference type="EC" id="2.1.2.1"/>
    </reaction>
</comment>
<proteinExistence type="inferred from homology"/>
<dbReference type="FunFam" id="3.90.1150.10:FF:000003">
    <property type="entry name" value="Serine hydroxymethyltransferase"/>
    <property type="match status" value="1"/>
</dbReference>
<comment type="similarity">
    <text evidence="4 12">Belongs to the SHMT family.</text>
</comment>
<dbReference type="RefSeq" id="WP_152947825.1">
    <property type="nucleotide sequence ID" value="NZ_WHYR01000046.1"/>
</dbReference>
<dbReference type="PANTHER" id="PTHR11680">
    <property type="entry name" value="SERINE HYDROXYMETHYLTRANSFERASE"/>
    <property type="match status" value="1"/>
</dbReference>
<feature type="binding site" evidence="12">
    <location>
        <position position="120"/>
    </location>
    <ligand>
        <name>(6S)-5,6,7,8-tetrahydrofolate</name>
        <dbReference type="ChEBI" id="CHEBI:57453"/>
    </ligand>
</feature>
<evidence type="ECO:0000256" key="4">
    <source>
        <dbReference type="ARBA" id="ARBA00006376"/>
    </source>
</evidence>
<comment type="function">
    <text evidence="11">Catalyzes the reversible interconversion of serine and glycine with tetrahydrofolate (THF) serving as the one-carbon carrier. This reaction serves as the major source of one-carbon groups required for the biosynthesis of purines, thymidylate, methionine, and other important biomolecules. Also exhibits THF-independent aldolase activity toward beta-hydroxyamino acids, producing glycine and aldehydes, via a retro-aldol mechanism. Thus, is able to catalyze the cleavage of L-allo-threonine.</text>
</comment>
<dbReference type="Proteomes" id="UP000441717">
    <property type="component" value="Unassembled WGS sequence"/>
</dbReference>
<comment type="pathway">
    <text evidence="12">One-carbon metabolism; tetrahydrofolate interconversion.</text>
</comment>
<dbReference type="InterPro" id="IPR019798">
    <property type="entry name" value="Ser_HO-MeTrfase_PLP_BS"/>
</dbReference>
<dbReference type="InterPro" id="IPR015421">
    <property type="entry name" value="PyrdxlP-dep_Trfase_major"/>
</dbReference>
<accession>A0A6N7ITW1</accession>
<keyword evidence="8 12" id="KW-0028">Amino-acid biosynthesis</keyword>
<dbReference type="GO" id="GO:0035999">
    <property type="term" value="P:tetrahydrofolate interconversion"/>
    <property type="evidence" value="ECO:0007669"/>
    <property type="project" value="UniProtKB-UniRule"/>
</dbReference>
<dbReference type="GO" id="GO:0019264">
    <property type="term" value="P:glycine biosynthetic process from serine"/>
    <property type="evidence" value="ECO:0007669"/>
    <property type="project" value="UniProtKB-UniRule"/>
</dbReference>
<dbReference type="GO" id="GO:0008483">
    <property type="term" value="F:transaminase activity"/>
    <property type="evidence" value="ECO:0007669"/>
    <property type="project" value="UniProtKB-KW"/>
</dbReference>
<dbReference type="Gene3D" id="3.90.1150.10">
    <property type="entry name" value="Aspartate Aminotransferase, domain 1"/>
    <property type="match status" value="1"/>
</dbReference>
<dbReference type="PANTHER" id="PTHR11680:SF35">
    <property type="entry name" value="SERINE HYDROXYMETHYLTRANSFERASE 1"/>
    <property type="match status" value="1"/>
</dbReference>
<dbReference type="InterPro" id="IPR001085">
    <property type="entry name" value="Ser_HO-MeTrfase"/>
</dbReference>
<name>A0A6N7ITW1_9FIRM</name>
<comment type="caution">
    <text evidence="12">Lacks conserved residue(s) required for the propagation of feature annotation.</text>
</comment>
<feature type="site" description="Plays an important role in substrate specificity" evidence="12">
    <location>
        <position position="228"/>
    </location>
</feature>
<evidence type="ECO:0000256" key="13">
    <source>
        <dbReference type="PIRSR" id="PIRSR000412-50"/>
    </source>
</evidence>
<dbReference type="UniPathway" id="UPA00288">
    <property type="reaction ID" value="UER01023"/>
</dbReference>
<evidence type="ECO:0000256" key="9">
    <source>
        <dbReference type="ARBA" id="ARBA00022679"/>
    </source>
</evidence>
<dbReference type="FunFam" id="3.40.640.10:FF:000001">
    <property type="entry name" value="Serine hydroxymethyltransferase"/>
    <property type="match status" value="1"/>
</dbReference>
<dbReference type="GO" id="GO:0004372">
    <property type="term" value="F:glycine hydroxymethyltransferase activity"/>
    <property type="evidence" value="ECO:0007669"/>
    <property type="project" value="UniProtKB-UniRule"/>
</dbReference>
<comment type="subunit">
    <text evidence="5 12">Homodimer.</text>
</comment>
<organism evidence="15 16">
    <name type="scientific">Desulfofundulus thermobenzoicus</name>
    <dbReference type="NCBI Taxonomy" id="29376"/>
    <lineage>
        <taxon>Bacteria</taxon>
        <taxon>Bacillati</taxon>
        <taxon>Bacillota</taxon>
        <taxon>Clostridia</taxon>
        <taxon>Eubacteriales</taxon>
        <taxon>Peptococcaceae</taxon>
        <taxon>Desulfofundulus</taxon>
    </lineage>
</organism>
<keyword evidence="10 12" id="KW-0663">Pyridoxal phosphate</keyword>
<comment type="pathway">
    <text evidence="12">Amino-acid biosynthesis; glycine biosynthesis; glycine from L-serine: step 1/1.</text>
</comment>
<evidence type="ECO:0000256" key="12">
    <source>
        <dbReference type="HAMAP-Rule" id="MF_00051"/>
    </source>
</evidence>
<comment type="cofactor">
    <cofactor evidence="2 12 13">
        <name>pyridoxal 5'-phosphate</name>
        <dbReference type="ChEBI" id="CHEBI:597326"/>
    </cofactor>
</comment>
<evidence type="ECO:0000256" key="11">
    <source>
        <dbReference type="ARBA" id="ARBA00054606"/>
    </source>
</evidence>
<evidence type="ECO:0000259" key="14">
    <source>
        <dbReference type="Pfam" id="PF00464"/>
    </source>
</evidence>
<dbReference type="HAMAP" id="MF_00051">
    <property type="entry name" value="SHMT"/>
    <property type="match status" value="1"/>
</dbReference>
<feature type="binding site" evidence="12">
    <location>
        <begin position="124"/>
        <end position="126"/>
    </location>
    <ligand>
        <name>(6S)-5,6,7,8-tetrahydrofolate</name>
        <dbReference type="ChEBI" id="CHEBI:57453"/>
    </ligand>
</feature>
<comment type="subcellular location">
    <subcellularLocation>
        <location evidence="3 12">Cytoplasm</location>
    </subcellularLocation>
</comment>
<dbReference type="SUPFAM" id="SSF53383">
    <property type="entry name" value="PLP-dependent transferases"/>
    <property type="match status" value="1"/>
</dbReference>
<evidence type="ECO:0000256" key="3">
    <source>
        <dbReference type="ARBA" id="ARBA00004496"/>
    </source>
</evidence>
<dbReference type="UniPathway" id="UPA00193"/>
<dbReference type="InterPro" id="IPR015422">
    <property type="entry name" value="PyrdxlP-dep_Trfase_small"/>
</dbReference>
<keyword evidence="7 12" id="KW-0554">One-carbon metabolism</keyword>
<gene>
    <name evidence="12" type="primary">glyA</name>
    <name evidence="15" type="ORF">GFC01_14010</name>
</gene>
<dbReference type="NCBIfam" id="NF000586">
    <property type="entry name" value="PRK00011.1"/>
    <property type="match status" value="1"/>
</dbReference>
<dbReference type="PIRSF" id="PIRSF000412">
    <property type="entry name" value="SHMT"/>
    <property type="match status" value="1"/>
</dbReference>
<evidence type="ECO:0000313" key="16">
    <source>
        <dbReference type="Proteomes" id="UP000441717"/>
    </source>
</evidence>
<keyword evidence="16" id="KW-1185">Reference proteome</keyword>
<dbReference type="InterPro" id="IPR049943">
    <property type="entry name" value="Ser_HO-MeTrfase-like"/>
</dbReference>
<feature type="domain" description="Serine hydroxymethyltransferase-like" evidence="14">
    <location>
        <begin position="8"/>
        <end position="383"/>
    </location>
</feature>
<evidence type="ECO:0000256" key="5">
    <source>
        <dbReference type="ARBA" id="ARBA00011738"/>
    </source>
</evidence>
<evidence type="ECO:0000256" key="1">
    <source>
        <dbReference type="ARBA" id="ARBA00001528"/>
    </source>
</evidence>
<dbReference type="GO" id="GO:0005829">
    <property type="term" value="C:cytosol"/>
    <property type="evidence" value="ECO:0007669"/>
    <property type="project" value="TreeGrafter"/>
</dbReference>
<protein>
    <recommendedName>
        <fullName evidence="12">Serine hydroxymethyltransferase</fullName>
        <shortName evidence="12">SHMT</shortName>
        <shortName evidence="12">Serine methylase</shortName>
        <ecNumber evidence="12">2.1.2.1</ecNumber>
    </recommendedName>
</protein>
<evidence type="ECO:0000256" key="10">
    <source>
        <dbReference type="ARBA" id="ARBA00022898"/>
    </source>
</evidence>
<dbReference type="EMBL" id="WHYR01000046">
    <property type="protein sequence ID" value="MQL53351.1"/>
    <property type="molecule type" value="Genomic_DNA"/>
</dbReference>
<dbReference type="Pfam" id="PF00464">
    <property type="entry name" value="SHMT"/>
    <property type="match status" value="1"/>
</dbReference>
<evidence type="ECO:0000256" key="6">
    <source>
        <dbReference type="ARBA" id="ARBA00022490"/>
    </source>
</evidence>
<dbReference type="OrthoDB" id="9803846at2"/>
<evidence type="ECO:0000256" key="2">
    <source>
        <dbReference type="ARBA" id="ARBA00001933"/>
    </source>
</evidence>
<keyword evidence="6 12" id="KW-0963">Cytoplasm</keyword>
<keyword evidence="9 12" id="KW-0808">Transferase</keyword>
<dbReference type="CDD" id="cd00378">
    <property type="entry name" value="SHMT"/>
    <property type="match status" value="1"/>
</dbReference>
<dbReference type="EC" id="2.1.2.1" evidence="12"/>
<feature type="modified residue" description="N6-(pyridoxal phosphate)lysine" evidence="12 13">
    <location>
        <position position="229"/>
    </location>
</feature>
<evidence type="ECO:0000256" key="8">
    <source>
        <dbReference type="ARBA" id="ARBA00022605"/>
    </source>
</evidence>
<dbReference type="PROSITE" id="PS00096">
    <property type="entry name" value="SHMT"/>
    <property type="match status" value="1"/>
</dbReference>
<comment type="caution">
    <text evidence="15">The sequence shown here is derived from an EMBL/GenBank/DDBJ whole genome shotgun (WGS) entry which is preliminary data.</text>
</comment>
<dbReference type="InterPro" id="IPR015424">
    <property type="entry name" value="PyrdxlP-dep_Trfase"/>
</dbReference>
<dbReference type="InterPro" id="IPR039429">
    <property type="entry name" value="SHMT-like_dom"/>
</dbReference>
<dbReference type="Gene3D" id="3.40.640.10">
    <property type="entry name" value="Type I PLP-dependent aspartate aminotransferase-like (Major domain)"/>
    <property type="match status" value="1"/>
</dbReference>
<dbReference type="AlphaFoldDB" id="A0A6N7ITW1"/>
<dbReference type="GO" id="GO:0030170">
    <property type="term" value="F:pyridoxal phosphate binding"/>
    <property type="evidence" value="ECO:0007669"/>
    <property type="project" value="UniProtKB-UniRule"/>
</dbReference>
<reference evidence="15 16" key="1">
    <citation type="submission" date="2019-10" db="EMBL/GenBank/DDBJ databases">
        <title>Comparative genomics of sulfur disproportionating microorganisms.</title>
        <authorList>
            <person name="Ward L.M."/>
            <person name="Bertran E."/>
            <person name="Johnston D."/>
        </authorList>
    </citation>
    <scope>NUCLEOTIDE SEQUENCE [LARGE SCALE GENOMIC DNA]</scope>
    <source>
        <strain evidence="15 16">DSM 14055</strain>
    </source>
</reference>
<evidence type="ECO:0000256" key="7">
    <source>
        <dbReference type="ARBA" id="ARBA00022563"/>
    </source>
</evidence>
<sequence>MDLNGPLAAADPEIARAIELELDRQRHTLELIASENATSRAVMEAQGSVLTNKYAEGYPGRRYYGGCQFVDVAEELAITRAKQLFGAEHVNVQPHSGAQANLAVYYALLEPGDTILGMNLAHGGHLTHGSPLNFSGKYFQVAFYGVEKETGRINYEKVFEAAFRHKPRMIVAGASAYPRSIDFYQFQEIAEEVGAYLMVDMAHIAGLVAAGEHMSPVPYADVVTTTTHKTLRGPRGGMILCREKYARDIDKAVFPGVQGGPLMHVIAAKAVALGQALKPGFKEYQRRIVQNARALAAALMERGFELVSGGTDNHLMLVDLRNKGVTGREAETVLDSVGVTVNKNAVPFDPQPPAVASGIRIGTPAVTTRGLVERDMETIAEIIRLALIHREDPDRLAGVREMVVELCRRYPLYE</sequence>
<feature type="binding site" evidence="12">
    <location>
        <position position="243"/>
    </location>
    <ligand>
        <name>(6S)-5,6,7,8-tetrahydrofolate</name>
        <dbReference type="ChEBI" id="CHEBI:57453"/>
    </ligand>
</feature>
<keyword evidence="15" id="KW-0032">Aminotransferase</keyword>
<evidence type="ECO:0000313" key="15">
    <source>
        <dbReference type="EMBL" id="MQL53351.1"/>
    </source>
</evidence>